<dbReference type="SUPFAM" id="SSF143081">
    <property type="entry name" value="BB1717-like"/>
    <property type="match status" value="1"/>
</dbReference>
<evidence type="ECO:0000256" key="4">
    <source>
        <dbReference type="ARBA" id="ARBA00022801"/>
    </source>
</evidence>
<dbReference type="PANTHER" id="PTHR13604:SF0">
    <property type="entry name" value="ABASIC SITE PROCESSING PROTEIN HMCES"/>
    <property type="match status" value="1"/>
</dbReference>
<dbReference type="GO" id="GO:0008233">
    <property type="term" value="F:peptidase activity"/>
    <property type="evidence" value="ECO:0007669"/>
    <property type="project" value="UniProtKB-KW"/>
</dbReference>
<comment type="caution">
    <text evidence="9">The sequence shown here is derived from an EMBL/GenBank/DDBJ whole genome shotgun (WGS) entry which is preliminary data.</text>
</comment>
<evidence type="ECO:0000256" key="7">
    <source>
        <dbReference type="ARBA" id="ARBA00023239"/>
    </source>
</evidence>
<accession>A0A9P7UM63</accession>
<dbReference type="Gene3D" id="3.90.1680.10">
    <property type="entry name" value="SOS response associated peptidase-like"/>
    <property type="match status" value="1"/>
</dbReference>
<dbReference type="GO" id="GO:0106300">
    <property type="term" value="P:protein-DNA covalent cross-linking repair"/>
    <property type="evidence" value="ECO:0007669"/>
    <property type="project" value="InterPro"/>
</dbReference>
<keyword evidence="4" id="KW-0378">Hydrolase</keyword>
<dbReference type="GO" id="GO:0006508">
    <property type="term" value="P:proteolysis"/>
    <property type="evidence" value="ECO:0007669"/>
    <property type="project" value="UniProtKB-KW"/>
</dbReference>
<keyword evidence="3" id="KW-0227">DNA damage</keyword>
<dbReference type="Pfam" id="PF02586">
    <property type="entry name" value="SRAP"/>
    <property type="match status" value="1"/>
</dbReference>
<dbReference type="PANTHER" id="PTHR13604">
    <property type="entry name" value="DC12-RELATED"/>
    <property type="match status" value="1"/>
</dbReference>
<dbReference type="GO" id="GO:0016829">
    <property type="term" value="F:lyase activity"/>
    <property type="evidence" value="ECO:0007669"/>
    <property type="project" value="UniProtKB-KW"/>
</dbReference>
<evidence type="ECO:0000256" key="6">
    <source>
        <dbReference type="ARBA" id="ARBA00023125"/>
    </source>
</evidence>
<dbReference type="AlphaFoldDB" id="A0A9P7UM63"/>
<organism evidence="9 10">
    <name type="scientific">Marasmius oreades</name>
    <name type="common">fairy-ring Marasmius</name>
    <dbReference type="NCBI Taxonomy" id="181124"/>
    <lineage>
        <taxon>Eukaryota</taxon>
        <taxon>Fungi</taxon>
        <taxon>Dikarya</taxon>
        <taxon>Basidiomycota</taxon>
        <taxon>Agaricomycotina</taxon>
        <taxon>Agaricomycetes</taxon>
        <taxon>Agaricomycetidae</taxon>
        <taxon>Agaricales</taxon>
        <taxon>Marasmiineae</taxon>
        <taxon>Marasmiaceae</taxon>
        <taxon>Marasmius</taxon>
    </lineage>
</organism>
<dbReference type="EMBL" id="CM032189">
    <property type="protein sequence ID" value="KAG7087467.1"/>
    <property type="molecule type" value="Genomic_DNA"/>
</dbReference>
<name>A0A9P7UM63_9AGAR</name>
<evidence type="ECO:0000256" key="3">
    <source>
        <dbReference type="ARBA" id="ARBA00022763"/>
    </source>
</evidence>
<dbReference type="GO" id="GO:0003697">
    <property type="term" value="F:single-stranded DNA binding"/>
    <property type="evidence" value="ECO:0007669"/>
    <property type="project" value="InterPro"/>
</dbReference>
<feature type="region of interest" description="Disordered" evidence="8">
    <location>
        <begin position="268"/>
        <end position="360"/>
    </location>
</feature>
<gene>
    <name evidence="9" type="ORF">E1B28_013433</name>
</gene>
<evidence type="ECO:0000313" key="10">
    <source>
        <dbReference type="Proteomes" id="UP001049176"/>
    </source>
</evidence>
<protein>
    <recommendedName>
        <fullName evidence="11">DUF159-domain-containing protein</fullName>
    </recommendedName>
</protein>
<proteinExistence type="inferred from homology"/>
<dbReference type="RefSeq" id="XP_043003938.1">
    <property type="nucleotide sequence ID" value="XM_043158589.1"/>
</dbReference>
<dbReference type="Proteomes" id="UP001049176">
    <property type="component" value="Chromosome 9"/>
</dbReference>
<keyword evidence="2" id="KW-0645">Protease</keyword>
<dbReference type="OrthoDB" id="2111841at2759"/>
<keyword evidence="10" id="KW-1185">Reference proteome</keyword>
<dbReference type="KEGG" id="more:E1B28_013433"/>
<feature type="compositionally biased region" description="Polar residues" evidence="8">
    <location>
        <begin position="322"/>
        <end position="360"/>
    </location>
</feature>
<evidence type="ECO:0000256" key="8">
    <source>
        <dbReference type="SAM" id="MobiDB-lite"/>
    </source>
</evidence>
<evidence type="ECO:0000256" key="5">
    <source>
        <dbReference type="ARBA" id="ARBA00023124"/>
    </source>
</evidence>
<evidence type="ECO:0000256" key="2">
    <source>
        <dbReference type="ARBA" id="ARBA00022670"/>
    </source>
</evidence>
<dbReference type="GeneID" id="66082508"/>
<dbReference type="InterPro" id="IPR003738">
    <property type="entry name" value="SRAP"/>
</dbReference>
<sequence>MCGRFAMHLRERQEIRDRTGYDIDVGEWIEEDQFVPRYNIAPRTRAPVIRRRRDALTDNRVQDEAATISSTDALSLTSEFVLHSMKWGLVPHWSKHEDKTLNTTNARSENLIEGGGMWASLKGKRRCAVVCEGYYEWLTKGKEKLPHFTKHKDGRLMLLAGLYDCVLLEGETQPLWTFTIVTTAANKDFQWLHDRQPVILSTQSELKTWLDTTSQSWTKELSRMVQPYNNPAAPLECYQVPKEVGKVGTESPTFIQPVSQRKDGIEAMFSKQKSKSSQIKNSPTKRKRSSTPPPAPTVKSETMDSEDDVDGPGPSTPKKVKTSQQRTQKSPQKGSRVSPGKTTKPSSNKGQITSFFAKSM</sequence>
<keyword evidence="5" id="KW-0190">Covalent protein-DNA linkage</keyword>
<comment type="similarity">
    <text evidence="1">Belongs to the SOS response-associated peptidase family.</text>
</comment>
<dbReference type="InterPro" id="IPR036590">
    <property type="entry name" value="SRAP-like"/>
</dbReference>
<evidence type="ECO:0000313" key="9">
    <source>
        <dbReference type="EMBL" id="KAG7087467.1"/>
    </source>
</evidence>
<evidence type="ECO:0000256" key="1">
    <source>
        <dbReference type="ARBA" id="ARBA00008136"/>
    </source>
</evidence>
<keyword evidence="7" id="KW-0456">Lyase</keyword>
<reference evidence="9" key="1">
    <citation type="journal article" date="2021" name="Genome Biol. Evol.">
        <title>The assembled and annotated genome of the fairy-ring fungus Marasmius oreades.</title>
        <authorList>
            <person name="Hiltunen M."/>
            <person name="Ament-Velasquez S.L."/>
            <person name="Johannesson H."/>
        </authorList>
    </citation>
    <scope>NUCLEOTIDE SEQUENCE</scope>
    <source>
        <strain evidence="9">03SP1</strain>
    </source>
</reference>
<evidence type="ECO:0008006" key="11">
    <source>
        <dbReference type="Google" id="ProtNLM"/>
    </source>
</evidence>
<keyword evidence="6" id="KW-0238">DNA-binding</keyword>